<name>A0A382XM35_9ZZZZ</name>
<dbReference type="Pfam" id="PF04364">
    <property type="entry name" value="DNA_pol3_chi"/>
    <property type="match status" value="1"/>
</dbReference>
<reference evidence="1" key="1">
    <citation type="submission" date="2018-05" db="EMBL/GenBank/DDBJ databases">
        <authorList>
            <person name="Lanie J.A."/>
            <person name="Ng W.-L."/>
            <person name="Kazmierczak K.M."/>
            <person name="Andrzejewski T.M."/>
            <person name="Davidsen T.M."/>
            <person name="Wayne K.J."/>
            <person name="Tettelin H."/>
            <person name="Glass J.I."/>
            <person name="Rusch D."/>
            <person name="Podicherti R."/>
            <person name="Tsui H.-C.T."/>
            <person name="Winkler M.E."/>
        </authorList>
    </citation>
    <scope>NUCLEOTIDE SEQUENCE</scope>
</reference>
<dbReference type="GO" id="GO:0006260">
    <property type="term" value="P:DNA replication"/>
    <property type="evidence" value="ECO:0007669"/>
    <property type="project" value="InterPro"/>
</dbReference>
<dbReference type="SUPFAM" id="SSF102400">
    <property type="entry name" value="DNA polymerase III chi subunit"/>
    <property type="match status" value="1"/>
</dbReference>
<dbReference type="Gene3D" id="3.40.50.10110">
    <property type="entry name" value="DNA polymerase III subunit chi"/>
    <property type="match status" value="1"/>
</dbReference>
<dbReference type="InterPro" id="IPR007459">
    <property type="entry name" value="DNA_pol3_chi"/>
</dbReference>
<gene>
    <name evidence="1" type="ORF">METZ01_LOCUS424877</name>
</gene>
<dbReference type="AlphaFoldDB" id="A0A382XM35"/>
<organism evidence="1">
    <name type="scientific">marine metagenome</name>
    <dbReference type="NCBI Taxonomy" id="408172"/>
    <lineage>
        <taxon>unclassified sequences</taxon>
        <taxon>metagenomes</taxon>
        <taxon>ecological metagenomes</taxon>
    </lineage>
</organism>
<dbReference type="GO" id="GO:0003677">
    <property type="term" value="F:DNA binding"/>
    <property type="evidence" value="ECO:0007669"/>
    <property type="project" value="InterPro"/>
</dbReference>
<accession>A0A382XM35</accession>
<protein>
    <recommendedName>
        <fullName evidence="2">DNA polymerase III subunit chi</fullName>
    </recommendedName>
</protein>
<dbReference type="GO" id="GO:0032298">
    <property type="term" value="P:positive regulation of DNA-templated DNA replication initiation"/>
    <property type="evidence" value="ECO:0007669"/>
    <property type="project" value="TreeGrafter"/>
</dbReference>
<dbReference type="PANTHER" id="PTHR38767:SF1">
    <property type="entry name" value="DNA POLYMERASE III SUBUNIT CHI"/>
    <property type="match status" value="1"/>
</dbReference>
<evidence type="ECO:0008006" key="2">
    <source>
        <dbReference type="Google" id="ProtNLM"/>
    </source>
</evidence>
<evidence type="ECO:0000313" key="1">
    <source>
        <dbReference type="EMBL" id="SVD72023.1"/>
    </source>
</evidence>
<dbReference type="PANTHER" id="PTHR38767">
    <property type="entry name" value="DNA POLYMERASE III SUBUNIT CHI"/>
    <property type="match status" value="1"/>
</dbReference>
<sequence>MTRVDFYQIESDEDPMLFTCRLIDKVYRKGHQIYIHTQNELDSSTLDDLLWTFRPERFIPHCRYTDKFEAPIKIGCHSEPEEHQDVLVNMANLVPDFFSRFERVAEIVPRSESSRDQARTNFRFYQERGYPLKYHKMPGQ</sequence>
<proteinExistence type="predicted"/>
<dbReference type="InterPro" id="IPR036768">
    <property type="entry name" value="PolIII_chi_sf"/>
</dbReference>
<dbReference type="EMBL" id="UINC01168801">
    <property type="protein sequence ID" value="SVD72023.1"/>
    <property type="molecule type" value="Genomic_DNA"/>
</dbReference>
<dbReference type="GO" id="GO:0003887">
    <property type="term" value="F:DNA-directed DNA polymerase activity"/>
    <property type="evidence" value="ECO:0007669"/>
    <property type="project" value="InterPro"/>
</dbReference>